<dbReference type="AlphaFoldDB" id="A0A512NQZ3"/>
<feature type="region of interest" description="Disordered" evidence="1">
    <location>
        <begin position="1"/>
        <end position="29"/>
    </location>
</feature>
<evidence type="ECO:0000313" key="2">
    <source>
        <dbReference type="EMBL" id="GEP61357.1"/>
    </source>
</evidence>
<name>A0A512NQZ3_9HYPH</name>
<evidence type="ECO:0000313" key="3">
    <source>
        <dbReference type="Proteomes" id="UP000321058"/>
    </source>
</evidence>
<comment type="caution">
    <text evidence="2">The sequence shown here is derived from an EMBL/GenBank/DDBJ whole genome shotgun (WGS) entry which is preliminary data.</text>
</comment>
<reference evidence="2 3" key="1">
    <citation type="submission" date="2019-07" db="EMBL/GenBank/DDBJ databases">
        <title>Whole genome shotgun sequence of Reyranella soli NBRC 108950.</title>
        <authorList>
            <person name="Hosoyama A."/>
            <person name="Uohara A."/>
            <person name="Ohji S."/>
            <person name="Ichikawa N."/>
        </authorList>
    </citation>
    <scope>NUCLEOTIDE SEQUENCE [LARGE SCALE GENOMIC DNA]</scope>
    <source>
        <strain evidence="2 3">NBRC 108950</strain>
    </source>
</reference>
<feature type="compositionally biased region" description="Basic and acidic residues" evidence="1">
    <location>
        <begin position="1"/>
        <end position="23"/>
    </location>
</feature>
<keyword evidence="3" id="KW-1185">Reference proteome</keyword>
<accession>A0A512NQZ3</accession>
<gene>
    <name evidence="2" type="ORF">RSO01_85230</name>
</gene>
<organism evidence="2 3">
    <name type="scientific">Reyranella soli</name>
    <dbReference type="NCBI Taxonomy" id="1230389"/>
    <lineage>
        <taxon>Bacteria</taxon>
        <taxon>Pseudomonadati</taxon>
        <taxon>Pseudomonadota</taxon>
        <taxon>Alphaproteobacteria</taxon>
        <taxon>Hyphomicrobiales</taxon>
        <taxon>Reyranellaceae</taxon>
        <taxon>Reyranella</taxon>
    </lineage>
</organism>
<sequence length="112" mass="12358">MGRELDRSKGAGKTHDAERDPGHYVDLADDGSVEGVLPLAQLPDTREQYDTLLRAKGLTQYKAGYLPYSIVDGYQQLRKDFAYWRALTKAIETAQNARSALGSRPILGCAKS</sequence>
<evidence type="ECO:0000256" key="1">
    <source>
        <dbReference type="SAM" id="MobiDB-lite"/>
    </source>
</evidence>
<proteinExistence type="predicted"/>
<dbReference type="EMBL" id="BKAJ01000217">
    <property type="protein sequence ID" value="GEP61357.1"/>
    <property type="molecule type" value="Genomic_DNA"/>
</dbReference>
<protein>
    <submittedName>
        <fullName evidence="2">Uncharacterized protein</fullName>
    </submittedName>
</protein>
<dbReference type="Proteomes" id="UP000321058">
    <property type="component" value="Unassembled WGS sequence"/>
</dbReference>